<proteinExistence type="predicted"/>
<protein>
    <submittedName>
        <fullName evidence="1">Uncharacterized protein</fullName>
    </submittedName>
</protein>
<dbReference type="OrthoDB" id="1739589at2"/>
<accession>F1TGZ3</accession>
<dbReference type="STRING" id="588581.Cpap_0845"/>
<comment type="caution">
    <text evidence="1">The sequence shown here is derived from an EMBL/GenBank/DDBJ whole genome shotgun (WGS) entry which is preliminary data.</text>
</comment>
<gene>
    <name evidence="1" type="ORF">Cpap_0845</name>
</gene>
<sequence length="118" mass="13687">MKIIEALNTFTKTVSYLVKVPSNGKKLYIEKGEYILFKPQSFRTALSRFTPESSKYNKKIEEYLNIYKTLGLISTDKDRTRFTKTQKIDSRVMKVVAVKKTAYELLLNMEKEEGKCGT</sequence>
<dbReference type="Proteomes" id="UP000003860">
    <property type="component" value="Unassembled WGS sequence"/>
</dbReference>
<dbReference type="RefSeq" id="WP_004621583.1">
    <property type="nucleotide sequence ID" value="NZ_ACXX02000015.1"/>
</dbReference>
<reference evidence="1" key="1">
    <citation type="submission" date="2009-07" db="EMBL/GenBank/DDBJ databases">
        <authorList>
            <consortium name="US DOE Joint Genome Institute (JGI-PGF)"/>
            <person name="Lucas S."/>
            <person name="Copeland A."/>
            <person name="Lapidus A."/>
            <person name="Glavina del Rio T."/>
            <person name="Tice H."/>
            <person name="Bruce D."/>
            <person name="Goodwin L."/>
            <person name="Pitluck S."/>
            <person name="Larimer F."/>
            <person name="Land M.L."/>
            <person name="Mouttaki H."/>
            <person name="He Z."/>
            <person name="Zhou J."/>
            <person name="Hemme C.L."/>
        </authorList>
    </citation>
    <scope>NUCLEOTIDE SEQUENCE [LARGE SCALE GENOMIC DNA]</scope>
    <source>
        <strain evidence="1">DSM 2782</strain>
    </source>
</reference>
<dbReference type="EMBL" id="ACXX02000015">
    <property type="protein sequence ID" value="EGD46233.1"/>
    <property type="molecule type" value="Genomic_DNA"/>
</dbReference>
<keyword evidence="2" id="KW-1185">Reference proteome</keyword>
<evidence type="ECO:0000313" key="1">
    <source>
        <dbReference type="EMBL" id="EGD46233.1"/>
    </source>
</evidence>
<organism evidence="1 2">
    <name type="scientific">Ruminiclostridium papyrosolvens DSM 2782</name>
    <dbReference type="NCBI Taxonomy" id="588581"/>
    <lineage>
        <taxon>Bacteria</taxon>
        <taxon>Bacillati</taxon>
        <taxon>Bacillota</taxon>
        <taxon>Clostridia</taxon>
        <taxon>Eubacteriales</taxon>
        <taxon>Oscillospiraceae</taxon>
        <taxon>Ruminiclostridium</taxon>
    </lineage>
</organism>
<dbReference type="AlphaFoldDB" id="F1TGZ3"/>
<reference evidence="1" key="2">
    <citation type="submission" date="2011-01" db="EMBL/GenBank/DDBJ databases">
        <title>The Non-contiguous Finished genome of Clostridium papyrosolvens.</title>
        <authorList>
            <person name="Lucas S."/>
            <person name="Copeland A."/>
            <person name="Lapidus A."/>
            <person name="Cheng J.-F."/>
            <person name="Goodwin L."/>
            <person name="Pitluck S."/>
            <person name="Misra M."/>
            <person name="Chertkov O."/>
            <person name="Detter J.C."/>
            <person name="Han C."/>
            <person name="Tapia R."/>
            <person name="Land M."/>
            <person name="Hauser L."/>
            <person name="Kyrpides N."/>
            <person name="Ivanova N."/>
            <person name="Pagani I."/>
            <person name="Mouttaki H."/>
            <person name="He Z."/>
            <person name="Zhou J."/>
            <person name="Hemme C.L."/>
            <person name="Woyke T."/>
        </authorList>
    </citation>
    <scope>NUCLEOTIDE SEQUENCE [LARGE SCALE GENOMIC DNA]</scope>
    <source>
        <strain evidence="1">DSM 2782</strain>
    </source>
</reference>
<evidence type="ECO:0000313" key="2">
    <source>
        <dbReference type="Proteomes" id="UP000003860"/>
    </source>
</evidence>
<name>F1TGZ3_9FIRM</name>